<keyword evidence="2" id="KW-1185">Reference proteome</keyword>
<evidence type="ECO:0000313" key="2">
    <source>
        <dbReference type="Proteomes" id="UP000054485"/>
    </source>
</evidence>
<dbReference type="HOGENOM" id="CLU_1078392_0_0_1"/>
<protein>
    <submittedName>
        <fullName evidence="1">Uncharacterized protein</fullName>
    </submittedName>
</protein>
<dbReference type="Proteomes" id="UP000054485">
    <property type="component" value="Unassembled WGS sequence"/>
</dbReference>
<accession>A0A0D0AH99</accession>
<reference evidence="1 2" key="1">
    <citation type="submission" date="2014-04" db="EMBL/GenBank/DDBJ databases">
        <authorList>
            <consortium name="DOE Joint Genome Institute"/>
            <person name="Kuo A."/>
            <person name="Ruytinx J."/>
            <person name="Rineau F."/>
            <person name="Colpaert J."/>
            <person name="Kohler A."/>
            <person name="Nagy L.G."/>
            <person name="Floudas D."/>
            <person name="Copeland A."/>
            <person name="Barry K.W."/>
            <person name="Cichocki N."/>
            <person name="Veneault-Fourrey C."/>
            <person name="LaButti K."/>
            <person name="Lindquist E.A."/>
            <person name="Lipzen A."/>
            <person name="Lundell T."/>
            <person name="Morin E."/>
            <person name="Murat C."/>
            <person name="Sun H."/>
            <person name="Tunlid A."/>
            <person name="Henrissat B."/>
            <person name="Grigoriev I.V."/>
            <person name="Hibbett D.S."/>
            <person name="Martin F."/>
            <person name="Nordberg H.P."/>
            <person name="Cantor M.N."/>
            <person name="Hua S.X."/>
        </authorList>
    </citation>
    <scope>NUCLEOTIDE SEQUENCE [LARGE SCALE GENOMIC DNA]</scope>
    <source>
        <strain evidence="1 2">UH-Slu-Lm8-n1</strain>
    </source>
</reference>
<organism evidence="1 2">
    <name type="scientific">Suillus luteus UH-Slu-Lm8-n1</name>
    <dbReference type="NCBI Taxonomy" id="930992"/>
    <lineage>
        <taxon>Eukaryota</taxon>
        <taxon>Fungi</taxon>
        <taxon>Dikarya</taxon>
        <taxon>Basidiomycota</taxon>
        <taxon>Agaricomycotina</taxon>
        <taxon>Agaricomycetes</taxon>
        <taxon>Agaricomycetidae</taxon>
        <taxon>Boletales</taxon>
        <taxon>Suillineae</taxon>
        <taxon>Suillaceae</taxon>
        <taxon>Suillus</taxon>
    </lineage>
</organism>
<reference evidence="2" key="2">
    <citation type="submission" date="2015-01" db="EMBL/GenBank/DDBJ databases">
        <title>Evolutionary Origins and Diversification of the Mycorrhizal Mutualists.</title>
        <authorList>
            <consortium name="DOE Joint Genome Institute"/>
            <consortium name="Mycorrhizal Genomics Consortium"/>
            <person name="Kohler A."/>
            <person name="Kuo A."/>
            <person name="Nagy L.G."/>
            <person name="Floudas D."/>
            <person name="Copeland A."/>
            <person name="Barry K.W."/>
            <person name="Cichocki N."/>
            <person name="Veneault-Fourrey C."/>
            <person name="LaButti K."/>
            <person name="Lindquist E.A."/>
            <person name="Lipzen A."/>
            <person name="Lundell T."/>
            <person name="Morin E."/>
            <person name="Murat C."/>
            <person name="Riley R."/>
            <person name="Ohm R."/>
            <person name="Sun H."/>
            <person name="Tunlid A."/>
            <person name="Henrissat B."/>
            <person name="Grigoriev I.V."/>
            <person name="Hibbett D.S."/>
            <person name="Martin F."/>
        </authorList>
    </citation>
    <scope>NUCLEOTIDE SEQUENCE [LARGE SCALE GENOMIC DNA]</scope>
    <source>
        <strain evidence="2">UH-Slu-Lm8-n1</strain>
    </source>
</reference>
<name>A0A0D0AH99_9AGAM</name>
<dbReference type="AlphaFoldDB" id="A0A0D0AH99"/>
<dbReference type="InParanoid" id="A0A0D0AH99"/>
<sequence length="258" mass="28817">MALCHLYCGRILQGHPACGFNGQGSADGYLIRWMWHRTKVTGDVLVATTKLFQLKYEESRWFPPPDFGACHDSVRVLEWLSHTLPFHFVIGRVDKDVKELAKTVISKFLCSSSSPSPQIIANCALLACVMVGVKFDKKDIRSCSSALPQLAQSLWAQFETLLRALGEGDLDSAVRLAWHFDIICRVVDRDLPDLLRSGEMWALGMYRKIYSRARTSEQSDWDSSAPMLTPCLVVAASNFVARQSPLTRRLSLAGGLPQ</sequence>
<dbReference type="OrthoDB" id="2689730at2759"/>
<evidence type="ECO:0000313" key="1">
    <source>
        <dbReference type="EMBL" id="KIK31423.1"/>
    </source>
</evidence>
<dbReference type="EMBL" id="KN837014">
    <property type="protein sequence ID" value="KIK31423.1"/>
    <property type="molecule type" value="Genomic_DNA"/>
</dbReference>
<gene>
    <name evidence="1" type="ORF">CY34DRAFT_19941</name>
</gene>
<proteinExistence type="predicted"/>